<evidence type="ECO:0000313" key="3">
    <source>
        <dbReference type="EMBL" id="MQY27693.1"/>
    </source>
</evidence>
<evidence type="ECO:0000259" key="2">
    <source>
        <dbReference type="Pfam" id="PF19993"/>
    </source>
</evidence>
<feature type="transmembrane region" description="Helical" evidence="1">
    <location>
        <begin position="12"/>
        <end position="38"/>
    </location>
</feature>
<dbReference type="Proteomes" id="UP000431401">
    <property type="component" value="Unassembled WGS sequence"/>
</dbReference>
<keyword evidence="1" id="KW-0812">Transmembrane</keyword>
<proteinExistence type="predicted"/>
<protein>
    <recommendedName>
        <fullName evidence="2">Double-GTPase 2 domain-containing protein</fullName>
    </recommendedName>
</protein>
<accession>A0A7K0DPL9</accession>
<evidence type="ECO:0000313" key="4">
    <source>
        <dbReference type="Proteomes" id="UP000431401"/>
    </source>
</evidence>
<dbReference type="OrthoDB" id="143162at2"/>
<dbReference type="Pfam" id="PF19993">
    <property type="entry name" value="DO-GTPase2"/>
    <property type="match status" value="1"/>
</dbReference>
<comment type="caution">
    <text evidence="3">The sequence shown here is derived from an EMBL/GenBank/DDBJ whole genome shotgun (WGS) entry which is preliminary data.</text>
</comment>
<name>A0A7K0DPL9_9NOCA</name>
<feature type="transmembrane region" description="Helical" evidence="1">
    <location>
        <begin position="146"/>
        <end position="166"/>
    </location>
</feature>
<dbReference type="AlphaFoldDB" id="A0A7K0DPL9"/>
<feature type="transmembrane region" description="Helical" evidence="1">
    <location>
        <begin position="172"/>
        <end position="198"/>
    </location>
</feature>
<feature type="domain" description="Double-GTPase 2" evidence="2">
    <location>
        <begin position="291"/>
        <end position="498"/>
    </location>
</feature>
<feature type="transmembrane region" description="Helical" evidence="1">
    <location>
        <begin position="44"/>
        <end position="66"/>
    </location>
</feature>
<gene>
    <name evidence="3" type="ORF">NRB56_32760</name>
</gene>
<dbReference type="RefSeq" id="WP_153342920.1">
    <property type="nucleotide sequence ID" value="NZ_WEGI01000006.1"/>
</dbReference>
<evidence type="ECO:0000256" key="1">
    <source>
        <dbReference type="SAM" id="Phobius"/>
    </source>
</evidence>
<reference evidence="3 4" key="1">
    <citation type="submission" date="2019-10" db="EMBL/GenBank/DDBJ databases">
        <title>Nocardia macrotermitis sp. nov. and Nocardia aurantia sp. nov., isolated from the gut of fungus growing-termite Macrotermes natalensis.</title>
        <authorList>
            <person name="Benndorf R."/>
            <person name="Schwitalla J."/>
            <person name="Martin K."/>
            <person name="De Beer W."/>
            <person name="Kaster A.-K."/>
            <person name="Vollmers J."/>
            <person name="Poulsen M."/>
            <person name="Beemelmanns C."/>
        </authorList>
    </citation>
    <scope>NUCLEOTIDE SEQUENCE [LARGE SCALE GENOMIC DNA]</scope>
    <source>
        <strain evidence="3 4">RB56</strain>
    </source>
</reference>
<keyword evidence="4" id="KW-1185">Reference proteome</keyword>
<sequence>MILADGGEILGGFLFITVAIAAGIFAAWVVLAAALQVFSYLVSIWYPLTAGLAILAGICCAAVVLASDLASAGQRAQRTLTPADVADHDFFGRPPRGPARWFGWDRAWPRYLPFQARRDLEDAARAAATFLGTASRQALAKCRGPVPIGLYVLLGALPHAVFALAFAGFAAFLLGVCAAVVATGWLVQFVAIVVLRAVDRFVRTVFRLSTRCGKCFEVTPVPSYRCTNCDVVHRDLRPSRLGVLWHRCECAAVLPTMVTRASAGALRGNIVCPSCGHGLPEGTGSRQTIQVPTFGAVGAGKTRLLLAAAVGLYEVYSADHTRIEPLDDRSGVEFEQARELIAAGKQTRKTAHGPTPEALGLVITPEKRRPFELHLLDAAGEHFSMKDGAEPLHYLHSAETLLLVIDPFSTDELRAAIPDPAAAGLVVGSTDPEDSYSITIEQLRAAGLHTRERALGIVVTKVDDLRRLDLDDGLDPRDQDAIVRWLAARGLDNLVARARQDFRQVRYFLADSMGVSVTDPCHPIHTLNWLTRQVGVELVPAPAVGGRP</sequence>
<keyword evidence="1" id="KW-1133">Transmembrane helix</keyword>
<keyword evidence="1" id="KW-0472">Membrane</keyword>
<dbReference type="InterPro" id="IPR045528">
    <property type="entry name" value="DO-GTPase2"/>
</dbReference>
<dbReference type="EMBL" id="WEGI01000006">
    <property type="protein sequence ID" value="MQY27693.1"/>
    <property type="molecule type" value="Genomic_DNA"/>
</dbReference>
<organism evidence="3 4">
    <name type="scientific">Nocardia aurantia</name>
    <dbReference type="NCBI Taxonomy" id="2585199"/>
    <lineage>
        <taxon>Bacteria</taxon>
        <taxon>Bacillati</taxon>
        <taxon>Actinomycetota</taxon>
        <taxon>Actinomycetes</taxon>
        <taxon>Mycobacteriales</taxon>
        <taxon>Nocardiaceae</taxon>
        <taxon>Nocardia</taxon>
    </lineage>
</organism>